<dbReference type="GO" id="GO:0003824">
    <property type="term" value="F:catalytic activity"/>
    <property type="evidence" value="ECO:0007669"/>
    <property type="project" value="InterPro"/>
</dbReference>
<protein>
    <recommendedName>
        <fullName evidence="1">Endonuclease/exonuclease/phosphatase domain-containing protein</fullName>
    </recommendedName>
</protein>
<dbReference type="AlphaFoldDB" id="E2AN80"/>
<proteinExistence type="predicted"/>
<dbReference type="SUPFAM" id="SSF56219">
    <property type="entry name" value="DNase I-like"/>
    <property type="match status" value="1"/>
</dbReference>
<dbReference type="OMA" id="NAKLELW"/>
<dbReference type="InParanoid" id="E2AN80"/>
<dbReference type="InterPro" id="IPR005135">
    <property type="entry name" value="Endo/exonuclease/phosphatase"/>
</dbReference>
<name>E2AN80_CAMFO</name>
<gene>
    <name evidence="2" type="ORF">EAG_13721</name>
</gene>
<feature type="non-terminal residue" evidence="2">
    <location>
        <position position="72"/>
    </location>
</feature>
<organism evidence="3">
    <name type="scientific">Camponotus floridanus</name>
    <name type="common">Florida carpenter ant</name>
    <dbReference type="NCBI Taxonomy" id="104421"/>
    <lineage>
        <taxon>Eukaryota</taxon>
        <taxon>Metazoa</taxon>
        <taxon>Ecdysozoa</taxon>
        <taxon>Arthropoda</taxon>
        <taxon>Hexapoda</taxon>
        <taxon>Insecta</taxon>
        <taxon>Pterygota</taxon>
        <taxon>Neoptera</taxon>
        <taxon>Endopterygota</taxon>
        <taxon>Hymenoptera</taxon>
        <taxon>Apocrita</taxon>
        <taxon>Aculeata</taxon>
        <taxon>Formicoidea</taxon>
        <taxon>Formicidae</taxon>
        <taxon>Formicinae</taxon>
        <taxon>Camponotus</taxon>
    </lineage>
</organism>
<dbReference type="InterPro" id="IPR036691">
    <property type="entry name" value="Endo/exonu/phosph_ase_sf"/>
</dbReference>
<feature type="non-terminal residue" evidence="2">
    <location>
        <position position="1"/>
    </location>
</feature>
<dbReference type="Gene3D" id="3.60.10.10">
    <property type="entry name" value="Endonuclease/exonuclease/phosphatase"/>
    <property type="match status" value="1"/>
</dbReference>
<evidence type="ECO:0000313" key="2">
    <source>
        <dbReference type="EMBL" id="EFN65109.1"/>
    </source>
</evidence>
<accession>E2AN80</accession>
<sequence length="72" mass="7908">DFNAKSPLWGANSLDGRGVLLSGWAAERDLRIVNVGNIPTCVRPQGGTSIVDLTWSSPDILLLIDEWRVMED</sequence>
<feature type="domain" description="Endonuclease/exonuclease/phosphatase" evidence="1">
    <location>
        <begin position="1"/>
        <end position="63"/>
    </location>
</feature>
<evidence type="ECO:0000313" key="3">
    <source>
        <dbReference type="Proteomes" id="UP000000311"/>
    </source>
</evidence>
<dbReference type="Proteomes" id="UP000000311">
    <property type="component" value="Unassembled WGS sequence"/>
</dbReference>
<dbReference type="EMBL" id="GL441129">
    <property type="protein sequence ID" value="EFN65109.1"/>
    <property type="molecule type" value="Genomic_DNA"/>
</dbReference>
<evidence type="ECO:0000259" key="1">
    <source>
        <dbReference type="Pfam" id="PF14529"/>
    </source>
</evidence>
<reference evidence="2 3" key="1">
    <citation type="journal article" date="2010" name="Science">
        <title>Genomic comparison of the ants Camponotus floridanus and Harpegnathos saltator.</title>
        <authorList>
            <person name="Bonasio R."/>
            <person name="Zhang G."/>
            <person name="Ye C."/>
            <person name="Mutti N.S."/>
            <person name="Fang X."/>
            <person name="Qin N."/>
            <person name="Donahue G."/>
            <person name="Yang P."/>
            <person name="Li Q."/>
            <person name="Li C."/>
            <person name="Zhang P."/>
            <person name="Huang Z."/>
            <person name="Berger S.L."/>
            <person name="Reinberg D."/>
            <person name="Wang J."/>
            <person name="Liebig J."/>
        </authorList>
    </citation>
    <scope>NUCLEOTIDE SEQUENCE [LARGE SCALE GENOMIC DNA]</scope>
    <source>
        <strain evidence="3">C129</strain>
    </source>
</reference>
<keyword evidence="3" id="KW-1185">Reference proteome</keyword>
<dbReference type="Pfam" id="PF14529">
    <property type="entry name" value="Exo_endo_phos_2"/>
    <property type="match status" value="1"/>
</dbReference>